<proteinExistence type="predicted"/>
<dbReference type="GO" id="GO:0061025">
    <property type="term" value="P:membrane fusion"/>
    <property type="evidence" value="ECO:0007669"/>
    <property type="project" value="TreeGrafter"/>
</dbReference>
<dbReference type="Gene3D" id="1.25.10.10">
    <property type="entry name" value="Leucine-rich Repeat Variant"/>
    <property type="match status" value="1"/>
</dbReference>
<dbReference type="RefSeq" id="XP_004359706.1">
    <property type="nucleotide sequence ID" value="XM_004359649.1"/>
</dbReference>
<gene>
    <name evidence="1" type="ORF">DFA_01741</name>
</gene>
<sequence>MIILYCDHHHHHQSAVYDDDDCANKQTLVDNISVLKLYSMSWFGGFLGGNARETIMRGVGAVANVDRTSNINAEGLLDKVALETLPADERKQALNQLTAVGKNGFQAVGSKMSVLTAFLKKYKDDIEVVRDVVETLTCVMTCHPKDDNIIQIHNTELFLNDKETFVLLCDLLTLHDYYVRYYIARFLKVVLDNRFESVQELILSCPMSVPNIVLLLSDTREVVRNEIILVLYNLTKSNQEIQKIVAFEGAFDVLLDIINKEGQSEGGIIVNDCIQTLINLLKSNVSNQNYFRETGCIPRVAPLLQVQNTDMWILSDNKFNIIMSSLELILTLVERNNISTPLNQNQISQSGGAGAVGDQACRPARRPDGACRLAQAARRVVGPRTQGSTRAAL</sequence>
<dbReference type="OrthoDB" id="198977at2759"/>
<organism evidence="1 2">
    <name type="scientific">Cavenderia fasciculata</name>
    <name type="common">Slime mold</name>
    <name type="synonym">Dictyostelium fasciculatum</name>
    <dbReference type="NCBI Taxonomy" id="261658"/>
    <lineage>
        <taxon>Eukaryota</taxon>
        <taxon>Amoebozoa</taxon>
        <taxon>Evosea</taxon>
        <taxon>Eumycetozoa</taxon>
        <taxon>Dictyostelia</taxon>
        <taxon>Acytosteliales</taxon>
        <taxon>Cavenderiaceae</taxon>
        <taxon>Cavenderia</taxon>
    </lineage>
</organism>
<protein>
    <recommendedName>
        <fullName evidence="3">Armadillo repeat-containing protein</fullName>
    </recommendedName>
</protein>
<dbReference type="GO" id="GO:0048211">
    <property type="term" value="P:Golgi vesicle docking"/>
    <property type="evidence" value="ECO:0007669"/>
    <property type="project" value="TreeGrafter"/>
</dbReference>
<reference evidence="2" key="1">
    <citation type="journal article" date="2011" name="Genome Res.">
        <title>Phylogeny-wide analysis of social amoeba genomes highlights ancient origins for complex intercellular communication.</title>
        <authorList>
            <person name="Heidel A.J."/>
            <person name="Lawal H.M."/>
            <person name="Felder M."/>
            <person name="Schilde C."/>
            <person name="Helps N.R."/>
            <person name="Tunggal B."/>
            <person name="Rivero F."/>
            <person name="John U."/>
            <person name="Schleicher M."/>
            <person name="Eichinger L."/>
            <person name="Platzer M."/>
            <person name="Noegel A.A."/>
            <person name="Schaap P."/>
            <person name="Gloeckner G."/>
        </authorList>
    </citation>
    <scope>NUCLEOTIDE SEQUENCE [LARGE SCALE GENOMIC DNA]</scope>
    <source>
        <strain evidence="2">SH3</strain>
    </source>
</reference>
<dbReference type="Proteomes" id="UP000007797">
    <property type="component" value="Unassembled WGS sequence"/>
</dbReference>
<dbReference type="SUPFAM" id="SSF48371">
    <property type="entry name" value="ARM repeat"/>
    <property type="match status" value="1"/>
</dbReference>
<dbReference type="GO" id="GO:0005795">
    <property type="term" value="C:Golgi stack"/>
    <property type="evidence" value="ECO:0007669"/>
    <property type="project" value="TreeGrafter"/>
</dbReference>
<evidence type="ECO:0000313" key="1">
    <source>
        <dbReference type="EMBL" id="EGG21855.1"/>
    </source>
</evidence>
<dbReference type="GO" id="GO:0012507">
    <property type="term" value="C:ER to Golgi transport vesicle membrane"/>
    <property type="evidence" value="ECO:0007669"/>
    <property type="project" value="TreeGrafter"/>
</dbReference>
<dbReference type="STRING" id="1054147.F4PUJ1"/>
<dbReference type="InterPro" id="IPR016024">
    <property type="entry name" value="ARM-type_fold"/>
</dbReference>
<dbReference type="EMBL" id="GL883010">
    <property type="protein sequence ID" value="EGG21855.1"/>
    <property type="molecule type" value="Genomic_DNA"/>
</dbReference>
<dbReference type="InterPro" id="IPR024095">
    <property type="entry name" value="Vesicle_P115"/>
</dbReference>
<dbReference type="PANTHER" id="PTHR10013:SF0">
    <property type="entry name" value="GENERAL VESICULAR TRANSPORT FACTOR P115"/>
    <property type="match status" value="1"/>
</dbReference>
<dbReference type="KEGG" id="dfa:DFA_01741"/>
<dbReference type="AlphaFoldDB" id="F4PUJ1"/>
<evidence type="ECO:0008006" key="3">
    <source>
        <dbReference type="Google" id="ProtNLM"/>
    </source>
</evidence>
<dbReference type="GO" id="GO:0006886">
    <property type="term" value="P:intracellular protein transport"/>
    <property type="evidence" value="ECO:0007669"/>
    <property type="project" value="TreeGrafter"/>
</dbReference>
<dbReference type="GeneID" id="14873616"/>
<evidence type="ECO:0000313" key="2">
    <source>
        <dbReference type="Proteomes" id="UP000007797"/>
    </source>
</evidence>
<dbReference type="GO" id="GO:0006888">
    <property type="term" value="P:endoplasmic reticulum to Golgi vesicle-mediated transport"/>
    <property type="evidence" value="ECO:0007669"/>
    <property type="project" value="TreeGrafter"/>
</dbReference>
<dbReference type="PANTHER" id="PTHR10013">
    <property type="entry name" value="GENERAL VESICULAR TRANSPORT FACTOR P115"/>
    <property type="match status" value="1"/>
</dbReference>
<keyword evidence="2" id="KW-1185">Reference proteome</keyword>
<dbReference type="InterPro" id="IPR011989">
    <property type="entry name" value="ARM-like"/>
</dbReference>
<dbReference type="GO" id="GO:0005783">
    <property type="term" value="C:endoplasmic reticulum"/>
    <property type="evidence" value="ECO:0007669"/>
    <property type="project" value="TreeGrafter"/>
</dbReference>
<name>F4PUJ1_CACFS</name>
<accession>F4PUJ1</accession>